<evidence type="ECO:0000259" key="5">
    <source>
        <dbReference type="SMART" id="SM00849"/>
    </source>
</evidence>
<keyword evidence="3" id="KW-0378">Hydrolase</keyword>
<feature type="domain" description="Metallo-beta-lactamase" evidence="5">
    <location>
        <begin position="26"/>
        <end position="202"/>
    </location>
</feature>
<evidence type="ECO:0000313" key="6">
    <source>
        <dbReference type="EMBL" id="WXB20024.1"/>
    </source>
</evidence>
<dbReference type="InterPro" id="IPR001279">
    <property type="entry name" value="Metallo-B-lactamas"/>
</dbReference>
<keyword evidence="4" id="KW-0862">Zinc</keyword>
<sequence length="230" mass="24886">MSSPYLRQLLVGRDVGRGNAAGTQMQNFVYLIGDRDAGQCLVVDPAWDVEGITQCAAADGMTITGALVTHYHPDHVGGSFYGHSIEGLARLIELTPCPVHVHKNEAEGVRKVTGLSASDLVPHEGNDRVQVGELEVELLHTPGHTPGSQCFRMGDALVSGDTLFLQGCGRVDLPGGDPEEMRRTLQQRLARLPDDLVLYPGHAYGGEHAPLSEVRRINPVFPRRDPSRIG</sequence>
<dbReference type="EMBL" id="CP089984">
    <property type="protein sequence ID" value="WXB20024.1"/>
    <property type="molecule type" value="Genomic_DNA"/>
</dbReference>
<evidence type="ECO:0000256" key="3">
    <source>
        <dbReference type="ARBA" id="ARBA00022801"/>
    </source>
</evidence>
<dbReference type="InterPro" id="IPR051453">
    <property type="entry name" value="MBL_Glyoxalase_II"/>
</dbReference>
<accession>A0ABZ2MBX5</accession>
<evidence type="ECO:0000256" key="4">
    <source>
        <dbReference type="ARBA" id="ARBA00022833"/>
    </source>
</evidence>
<dbReference type="RefSeq" id="WP_394829624.1">
    <property type="nucleotide sequence ID" value="NZ_CP089984.1"/>
</dbReference>
<keyword evidence="2" id="KW-0479">Metal-binding</keyword>
<organism evidence="6 7">
    <name type="scientific">Pendulispora albinea</name>
    <dbReference type="NCBI Taxonomy" id="2741071"/>
    <lineage>
        <taxon>Bacteria</taxon>
        <taxon>Pseudomonadati</taxon>
        <taxon>Myxococcota</taxon>
        <taxon>Myxococcia</taxon>
        <taxon>Myxococcales</taxon>
        <taxon>Sorangiineae</taxon>
        <taxon>Pendulisporaceae</taxon>
        <taxon>Pendulispora</taxon>
    </lineage>
</organism>
<reference evidence="6 7" key="1">
    <citation type="submission" date="2021-12" db="EMBL/GenBank/DDBJ databases">
        <title>Discovery of the Pendulisporaceae a myxobacterial family with distinct sporulation behavior and unique specialized metabolism.</title>
        <authorList>
            <person name="Garcia R."/>
            <person name="Popoff A."/>
            <person name="Bader C.D."/>
            <person name="Loehr J."/>
            <person name="Walesch S."/>
            <person name="Walt C."/>
            <person name="Boldt J."/>
            <person name="Bunk B."/>
            <person name="Haeckl F.J.F.P.J."/>
            <person name="Gunesch A.P."/>
            <person name="Birkelbach J."/>
            <person name="Nuebel U."/>
            <person name="Pietschmann T."/>
            <person name="Bach T."/>
            <person name="Mueller R."/>
        </authorList>
    </citation>
    <scope>NUCLEOTIDE SEQUENCE [LARGE SCALE GENOMIC DNA]</scope>
    <source>
        <strain evidence="6 7">MSr11954</strain>
    </source>
</reference>
<dbReference type="PANTHER" id="PTHR46233">
    <property type="entry name" value="HYDROXYACYLGLUTATHIONE HYDROLASE GLOC"/>
    <property type="match status" value="1"/>
</dbReference>
<name>A0ABZ2MBX5_9BACT</name>
<dbReference type="Gene3D" id="3.60.15.10">
    <property type="entry name" value="Ribonuclease Z/Hydroxyacylglutathione hydrolase-like"/>
    <property type="match status" value="1"/>
</dbReference>
<evidence type="ECO:0000313" key="7">
    <source>
        <dbReference type="Proteomes" id="UP001370348"/>
    </source>
</evidence>
<dbReference type="SUPFAM" id="SSF56281">
    <property type="entry name" value="Metallo-hydrolase/oxidoreductase"/>
    <property type="match status" value="1"/>
</dbReference>
<dbReference type="SMART" id="SM00849">
    <property type="entry name" value="Lactamase_B"/>
    <property type="match status" value="1"/>
</dbReference>
<evidence type="ECO:0000256" key="2">
    <source>
        <dbReference type="ARBA" id="ARBA00022723"/>
    </source>
</evidence>
<keyword evidence="7" id="KW-1185">Reference proteome</keyword>
<dbReference type="Proteomes" id="UP001370348">
    <property type="component" value="Chromosome"/>
</dbReference>
<dbReference type="InterPro" id="IPR036866">
    <property type="entry name" value="RibonucZ/Hydroxyglut_hydro"/>
</dbReference>
<comment type="cofactor">
    <cofactor evidence="1">
        <name>Zn(2+)</name>
        <dbReference type="ChEBI" id="CHEBI:29105"/>
    </cofactor>
</comment>
<proteinExistence type="predicted"/>
<dbReference type="Pfam" id="PF00753">
    <property type="entry name" value="Lactamase_B"/>
    <property type="match status" value="1"/>
</dbReference>
<evidence type="ECO:0000256" key="1">
    <source>
        <dbReference type="ARBA" id="ARBA00001947"/>
    </source>
</evidence>
<dbReference type="CDD" id="cd16275">
    <property type="entry name" value="BaeB-like_MBL-fold"/>
    <property type="match status" value="1"/>
</dbReference>
<gene>
    <name evidence="6" type="ORF">LZC94_22715</name>
</gene>
<dbReference type="PANTHER" id="PTHR46233:SF3">
    <property type="entry name" value="HYDROXYACYLGLUTATHIONE HYDROLASE GLOC"/>
    <property type="match status" value="1"/>
</dbReference>
<protein>
    <submittedName>
        <fullName evidence="6">MBL fold metallo-hydrolase</fullName>
    </submittedName>
</protein>